<dbReference type="EMBL" id="JACVDC010000120">
    <property type="protein sequence ID" value="MBC9798467.1"/>
    <property type="molecule type" value="Genomic_DNA"/>
</dbReference>
<dbReference type="InterPro" id="IPR058240">
    <property type="entry name" value="rSAM_sf"/>
</dbReference>
<evidence type="ECO:0000313" key="3">
    <source>
        <dbReference type="Proteomes" id="UP000653730"/>
    </source>
</evidence>
<comment type="caution">
    <text evidence="2">The sequence shown here is derived from an EMBL/GenBank/DDBJ whole genome shotgun (WGS) entry which is preliminary data.</text>
</comment>
<dbReference type="Gene3D" id="3.20.20.70">
    <property type="entry name" value="Aldolase class I"/>
    <property type="match status" value="1"/>
</dbReference>
<dbReference type="InterPro" id="IPR026497">
    <property type="entry name" value="GRASP-with-SPASM"/>
</dbReference>
<evidence type="ECO:0000259" key="1">
    <source>
        <dbReference type="Pfam" id="PF13186"/>
    </source>
</evidence>
<accession>A0A926JVR6</accession>
<dbReference type="RefSeq" id="WP_187967583.1">
    <property type="nucleotide sequence ID" value="NZ_JACVDC010000120.1"/>
</dbReference>
<dbReference type="SUPFAM" id="SSF102114">
    <property type="entry name" value="Radical SAM enzymes"/>
    <property type="match status" value="1"/>
</dbReference>
<protein>
    <submittedName>
        <fullName evidence="2">Grasp-with-spasm system SPASM domain peptide maturase</fullName>
    </submittedName>
</protein>
<sequence length="353" mass="41506">MTYKLFSNCVPVKGFNKSIIVDLQRNDYKNIPNSLYQILCSHKILDFEKLKCIYEDQKIIEEYKAFLIENEFIFECSEHEVNNFPAISTDFYKPFHITNAVIEISNSLSGKIHELKNSFDELGVQDCFLLFYEENIEFLNDFFTVFDDSRLLSVQLLYPTTKKINIKRVAKQFPRVTKIIFFNAKYDKIVDNTPAVIYSTKSIDSFKFCGEINNYFVANTDTFLESLNHNSCLHKKIAIDRNGNIKNCPAMPQSFGNIKDTTLEEAFNHSEFKKYWNVTKDMIQVCKDCEFRHICTDCRAYTERTYFEGDIDLSKPLKCGYNPYTNEWAEWSTSPIKQKAIEFYEMRELFNIT</sequence>
<evidence type="ECO:0000313" key="2">
    <source>
        <dbReference type="EMBL" id="MBC9798467.1"/>
    </source>
</evidence>
<dbReference type="NCBIfam" id="TIGR04193">
    <property type="entry name" value="SPASM_w_grasp"/>
    <property type="match status" value="1"/>
</dbReference>
<name>A0A926JVR6_9FLAO</name>
<dbReference type="InterPro" id="IPR013785">
    <property type="entry name" value="Aldolase_TIM"/>
</dbReference>
<proteinExistence type="predicted"/>
<dbReference type="InterPro" id="IPR023885">
    <property type="entry name" value="4Fe4S-binding_SPASM_dom"/>
</dbReference>
<dbReference type="Pfam" id="PF13186">
    <property type="entry name" value="SPASM"/>
    <property type="match status" value="1"/>
</dbReference>
<reference evidence="2 3" key="1">
    <citation type="submission" date="2020-09" db="EMBL/GenBank/DDBJ databases">
        <title>Sinomicrobium weinanense sp. nov., a halophilic bacteria isolated from saline-alkali soil.</title>
        <authorList>
            <person name="Wu P."/>
            <person name="Ren H."/>
            <person name="Mei Y."/>
            <person name="Liang Y."/>
            <person name="Chen Z."/>
        </authorList>
    </citation>
    <scope>NUCLEOTIDE SEQUENCE [LARGE SCALE GENOMIC DNA]</scope>
    <source>
        <strain evidence="2 3">FJxs</strain>
    </source>
</reference>
<dbReference type="NCBIfam" id="TIGR04085">
    <property type="entry name" value="rSAM_more_4Fe4S"/>
    <property type="match status" value="1"/>
</dbReference>
<dbReference type="Proteomes" id="UP000653730">
    <property type="component" value="Unassembled WGS sequence"/>
</dbReference>
<dbReference type="AlphaFoldDB" id="A0A926JVR6"/>
<feature type="domain" description="4Fe4S-binding SPASM" evidence="1">
    <location>
        <begin position="234"/>
        <end position="290"/>
    </location>
</feature>
<gene>
    <name evidence="2" type="primary">gwsS</name>
    <name evidence="2" type="ORF">IBL28_21045</name>
</gene>
<keyword evidence="3" id="KW-1185">Reference proteome</keyword>
<organism evidence="2 3">
    <name type="scientific">Sinomicrobium weinanense</name>
    <dbReference type="NCBI Taxonomy" id="2842200"/>
    <lineage>
        <taxon>Bacteria</taxon>
        <taxon>Pseudomonadati</taxon>
        <taxon>Bacteroidota</taxon>
        <taxon>Flavobacteriia</taxon>
        <taxon>Flavobacteriales</taxon>
        <taxon>Flavobacteriaceae</taxon>
        <taxon>Sinomicrobium</taxon>
    </lineage>
</organism>